<evidence type="ECO:0000256" key="1">
    <source>
        <dbReference type="SAM" id="MobiDB-lite"/>
    </source>
</evidence>
<feature type="region of interest" description="Disordered" evidence="1">
    <location>
        <begin position="130"/>
        <end position="189"/>
    </location>
</feature>
<dbReference type="PANTHER" id="PTHR37012">
    <property type="entry name" value="B-ZIP TRANSCRIPTION FACTOR (EUROFUNG)-RELATED"/>
    <property type="match status" value="1"/>
</dbReference>
<dbReference type="AlphaFoldDB" id="A0A5N6YHR3"/>
<evidence type="ECO:0000313" key="2">
    <source>
        <dbReference type="EMBL" id="KAE8345044.1"/>
    </source>
</evidence>
<dbReference type="Pfam" id="PF11905">
    <property type="entry name" value="DUF3425"/>
    <property type="match status" value="1"/>
</dbReference>
<organism evidence="2">
    <name type="scientific">Aspergillus arachidicola</name>
    <dbReference type="NCBI Taxonomy" id="656916"/>
    <lineage>
        <taxon>Eukaryota</taxon>
        <taxon>Fungi</taxon>
        <taxon>Dikarya</taxon>
        <taxon>Ascomycota</taxon>
        <taxon>Pezizomycotina</taxon>
        <taxon>Eurotiomycetes</taxon>
        <taxon>Eurotiomycetidae</taxon>
        <taxon>Eurotiales</taxon>
        <taxon>Aspergillaceae</taxon>
        <taxon>Aspergillus</taxon>
        <taxon>Aspergillus subgen. Circumdati</taxon>
    </lineage>
</organism>
<dbReference type="OrthoDB" id="10261951at2759"/>
<proteinExistence type="predicted"/>
<dbReference type="PANTHER" id="PTHR37012:SF2">
    <property type="entry name" value="BZIP DOMAIN-CONTAINING PROTEIN-RELATED"/>
    <property type="match status" value="1"/>
</dbReference>
<feature type="region of interest" description="Disordered" evidence="1">
    <location>
        <begin position="1"/>
        <end position="51"/>
    </location>
</feature>
<name>A0A5N6YHR3_9EURO</name>
<protein>
    <recommendedName>
        <fullName evidence="3">BZIP transcription factor</fullName>
    </recommendedName>
</protein>
<gene>
    <name evidence="2" type="ORF">BDV24DRAFT_159878</name>
</gene>
<accession>A0A5N6YHR3</accession>
<dbReference type="CDD" id="cd14688">
    <property type="entry name" value="bZIP_YAP"/>
    <property type="match status" value="1"/>
</dbReference>
<dbReference type="InterPro" id="IPR021833">
    <property type="entry name" value="DUF3425"/>
</dbReference>
<reference evidence="2" key="1">
    <citation type="submission" date="2019-04" db="EMBL/GenBank/DDBJ databases">
        <title>Friends and foes A comparative genomics study of 23 Aspergillus species from section Flavi.</title>
        <authorList>
            <consortium name="DOE Joint Genome Institute"/>
            <person name="Kjaerbolling I."/>
            <person name="Vesth T."/>
            <person name="Frisvad J.C."/>
            <person name="Nybo J.L."/>
            <person name="Theobald S."/>
            <person name="Kildgaard S."/>
            <person name="Isbrandt T."/>
            <person name="Kuo A."/>
            <person name="Sato A."/>
            <person name="Lyhne E.K."/>
            <person name="Kogle M.E."/>
            <person name="Wiebenga A."/>
            <person name="Kun R.S."/>
            <person name="Lubbers R.J."/>
            <person name="Makela M.R."/>
            <person name="Barry K."/>
            <person name="Chovatia M."/>
            <person name="Clum A."/>
            <person name="Daum C."/>
            <person name="Haridas S."/>
            <person name="He G."/>
            <person name="LaButti K."/>
            <person name="Lipzen A."/>
            <person name="Mondo S."/>
            <person name="Riley R."/>
            <person name="Salamov A."/>
            <person name="Simmons B.A."/>
            <person name="Magnuson J.K."/>
            <person name="Henrissat B."/>
            <person name="Mortensen U.H."/>
            <person name="Larsen T.O."/>
            <person name="Devries R.P."/>
            <person name="Grigoriev I.V."/>
            <person name="Machida M."/>
            <person name="Baker S.E."/>
            <person name="Andersen M.R."/>
        </authorList>
    </citation>
    <scope>NUCLEOTIDE SEQUENCE</scope>
    <source>
        <strain evidence="2">CBS 117612</strain>
    </source>
</reference>
<dbReference type="EMBL" id="ML737121">
    <property type="protein sequence ID" value="KAE8345044.1"/>
    <property type="molecule type" value="Genomic_DNA"/>
</dbReference>
<dbReference type="Gene3D" id="1.20.5.170">
    <property type="match status" value="1"/>
</dbReference>
<evidence type="ECO:0008006" key="3">
    <source>
        <dbReference type="Google" id="ProtNLM"/>
    </source>
</evidence>
<dbReference type="Proteomes" id="UP000325558">
    <property type="component" value="Unassembled WGS sequence"/>
</dbReference>
<feature type="compositionally biased region" description="Polar residues" evidence="1">
    <location>
        <begin position="1"/>
        <end position="12"/>
    </location>
</feature>
<feature type="compositionally biased region" description="Basic and acidic residues" evidence="1">
    <location>
        <begin position="33"/>
        <end position="43"/>
    </location>
</feature>
<sequence>MSGPESGNSLQGKDSPRGRRTSRRVSRLTSQQAEHKRELDRTSQKAYRQRVKSRIQNLEDELARMKADSGSSQQTLLHKIEVLHTENRDLRARLESIRRLAINDGSGVNNYQRHDAQSPETAQMVYPEATTPEHEIQSSPPARNQAAEDGLIDQTDTAVNLRRRTQARRNIDPAYKAHPTNGNDTDPPLQNVMTSYKSPDAPRPTTIQDVPIQTSSHNDYAHEEGPNIPQLSQASPGETYLAPIMTNETSPSTTNTFEIPTRIECVMPKHTPGVYPIEKILLDFISSRRALADRGLPTDAVLGPDYPLVHGFVNPENIKGVHPTCEILTEILLTFRDVALPEKLAFMFVMFRNLRWQLSSSKFDYEEMPRWLRPTAVQITVPHSAWIDNLPWPQMRDTLIENPDKYPYSNFSALYSPNVSVNWPYDPMDTVMEVENGMILNPIFEKHIRKLENWNVSGPFKEYLPGLAAAIGQ</sequence>